<dbReference type="SUPFAM" id="SSF52080">
    <property type="entry name" value="Ribosomal proteins L15p and L18e"/>
    <property type="match status" value="1"/>
</dbReference>
<dbReference type="RefSeq" id="XP_001713285.1">
    <property type="nucleotide sequence ID" value="XM_001713233.1"/>
</dbReference>
<accession>Q9AW02</accession>
<dbReference type="InterPro" id="IPR021131">
    <property type="entry name" value="Ribosomal_uL15/eL18"/>
</dbReference>
<dbReference type="PIR" id="A99113">
    <property type="entry name" value="A99113"/>
</dbReference>
<sequence>MPTDIRRSRKKRGHVSSGHGRVGKHRKHPGGRGNSGGQHHHKIFFEKYHKKHFGKTGMRYYRKLKQNNFNKSINLDKISDKLVKNMHLHTKNSSDSFDLSLIGMSKVLGRGRMVQKPFVIKANSFSKVAVKKIKKAGGYCILTP</sequence>
<dbReference type="EMBL" id="AJ010592">
    <property type="protein sequence ID" value="CAC27069.1"/>
    <property type="molecule type" value="Genomic_DNA"/>
</dbReference>
<evidence type="ECO:0000313" key="7">
    <source>
        <dbReference type="EMBL" id="CAC27069.1"/>
    </source>
</evidence>
<feature type="compositionally biased region" description="Basic residues" evidence="5">
    <location>
        <begin position="21"/>
        <end position="30"/>
    </location>
</feature>
<dbReference type="HAMAP" id="MF_01341">
    <property type="entry name" value="Ribosomal_uL15"/>
    <property type="match status" value="1"/>
</dbReference>
<dbReference type="InterPro" id="IPR036227">
    <property type="entry name" value="Ribosomal_uL15/eL18_sf"/>
</dbReference>
<dbReference type="Proteomes" id="UP000242167">
    <property type="component" value="Nucleomorph 2"/>
</dbReference>
<evidence type="ECO:0000256" key="4">
    <source>
        <dbReference type="RuleBase" id="RU003888"/>
    </source>
</evidence>
<organism evidence="7 8">
    <name type="scientific">Guillardia theta</name>
    <name type="common">Cryptophyte</name>
    <name type="synonym">Cryptomonas phi</name>
    <dbReference type="NCBI Taxonomy" id="55529"/>
    <lineage>
        <taxon>Eukaryota</taxon>
        <taxon>Cryptophyceae</taxon>
        <taxon>Pyrenomonadales</taxon>
        <taxon>Geminigeraceae</taxon>
        <taxon>Guillardia</taxon>
    </lineage>
</organism>
<reference evidence="7 8" key="1">
    <citation type="journal article" date="2001" name="Nature">
        <title>The highly reduced genome of an enslaved algal nucleus.</title>
        <authorList>
            <person name="Douglas S."/>
            <person name="Zauner S."/>
            <person name="Fraunholz M."/>
            <person name="Beaton M."/>
            <person name="Penny S."/>
            <person name="Deng L."/>
            <person name="Wu X."/>
            <person name="Reith M."/>
            <person name="Cavalier-Smith T."/>
            <person name="Maier U."/>
        </authorList>
    </citation>
    <scope>NUCLEOTIDE SEQUENCE [LARGE SCALE GENOMIC DNA]</scope>
</reference>
<gene>
    <name evidence="7" type="primary">rpl27A</name>
</gene>
<dbReference type="GO" id="GO:0003735">
    <property type="term" value="F:structural constituent of ribosome"/>
    <property type="evidence" value="ECO:0007669"/>
    <property type="project" value="InterPro"/>
</dbReference>
<proteinExistence type="inferred from homology"/>
<dbReference type="PANTHER" id="PTHR11721:SF3">
    <property type="entry name" value="LARGE RIBOSOMAL SUBUNIT PROTEIN UL15"/>
    <property type="match status" value="1"/>
</dbReference>
<protein>
    <submittedName>
        <fullName evidence="7">60S ribosomal protein L27A</fullName>
    </submittedName>
</protein>
<dbReference type="Pfam" id="PF00828">
    <property type="entry name" value="Ribosomal_L27A"/>
    <property type="match status" value="1"/>
</dbReference>
<evidence type="ECO:0000259" key="6">
    <source>
        <dbReference type="Pfam" id="PF00828"/>
    </source>
</evidence>
<dbReference type="InterPro" id="IPR030878">
    <property type="entry name" value="Ribosomal_uL15"/>
</dbReference>
<keyword evidence="3 4" id="KW-0687">Ribonucleoprotein</keyword>
<evidence type="ECO:0000256" key="1">
    <source>
        <dbReference type="ARBA" id="ARBA00007320"/>
    </source>
</evidence>
<dbReference type="PROSITE" id="PS00475">
    <property type="entry name" value="RIBOSOMAL_L15"/>
    <property type="match status" value="1"/>
</dbReference>
<dbReference type="GeneID" id="857498"/>
<feature type="region of interest" description="Disordered" evidence="5">
    <location>
        <begin position="1"/>
        <end position="39"/>
    </location>
</feature>
<dbReference type="AlphaFoldDB" id="Q9AW02"/>
<comment type="similarity">
    <text evidence="1 4">Belongs to the universal ribosomal protein uL15 family.</text>
</comment>
<dbReference type="Gene3D" id="3.100.10.10">
    <property type="match status" value="1"/>
</dbReference>
<feature type="domain" description="Large ribosomal subunit protein uL15/eL18" evidence="6">
    <location>
        <begin position="73"/>
        <end position="140"/>
    </location>
</feature>
<name>Q9AW02_GUITH</name>
<evidence type="ECO:0000256" key="2">
    <source>
        <dbReference type="ARBA" id="ARBA00022980"/>
    </source>
</evidence>
<dbReference type="PANTHER" id="PTHR11721">
    <property type="entry name" value="60S RIBOSOMAL PROTEIN L27A"/>
    <property type="match status" value="1"/>
</dbReference>
<dbReference type="InterPro" id="IPR001196">
    <property type="entry name" value="Ribosomal_uL15_CS"/>
</dbReference>
<evidence type="ECO:0000256" key="5">
    <source>
        <dbReference type="SAM" id="MobiDB-lite"/>
    </source>
</evidence>
<evidence type="ECO:0000256" key="3">
    <source>
        <dbReference type="ARBA" id="ARBA00023274"/>
    </source>
</evidence>
<evidence type="ECO:0000313" key="8">
    <source>
        <dbReference type="Proteomes" id="UP000242167"/>
    </source>
</evidence>
<dbReference type="GO" id="GO:0022625">
    <property type="term" value="C:cytosolic large ribosomal subunit"/>
    <property type="evidence" value="ECO:0007669"/>
    <property type="project" value="TreeGrafter"/>
</dbReference>
<keyword evidence="2 4" id="KW-0689">Ribosomal protein</keyword>
<dbReference type="GO" id="GO:0000428">
    <property type="term" value="C:DNA-directed RNA polymerase complex"/>
    <property type="evidence" value="ECO:0007669"/>
    <property type="project" value="UniProtKB-KW"/>
</dbReference>
<dbReference type="GO" id="GO:0006412">
    <property type="term" value="P:translation"/>
    <property type="evidence" value="ECO:0007669"/>
    <property type="project" value="InterPro"/>
</dbReference>